<name>A0AAD4QSY8_9BILA</name>
<proteinExistence type="predicted"/>
<comment type="caution">
    <text evidence="3">The sequence shown here is derived from an EMBL/GenBank/DDBJ whole genome shotgun (WGS) entry which is preliminary data.</text>
</comment>
<feature type="transmembrane region" description="Helical" evidence="2">
    <location>
        <begin position="137"/>
        <end position="161"/>
    </location>
</feature>
<keyword evidence="4" id="KW-1185">Reference proteome</keyword>
<reference evidence="3" key="1">
    <citation type="submission" date="2022-01" db="EMBL/GenBank/DDBJ databases">
        <title>Genome Sequence Resource for Two Populations of Ditylenchus destructor, the Migratory Endoparasitic Phytonematode.</title>
        <authorList>
            <person name="Zhang H."/>
            <person name="Lin R."/>
            <person name="Xie B."/>
        </authorList>
    </citation>
    <scope>NUCLEOTIDE SEQUENCE</scope>
    <source>
        <strain evidence="3">BazhouSP</strain>
    </source>
</reference>
<dbReference type="Proteomes" id="UP001201812">
    <property type="component" value="Unassembled WGS sequence"/>
</dbReference>
<keyword evidence="2" id="KW-0812">Transmembrane</keyword>
<dbReference type="AlphaFoldDB" id="A0AAD4QSY8"/>
<evidence type="ECO:0000313" key="3">
    <source>
        <dbReference type="EMBL" id="KAI1697876.1"/>
    </source>
</evidence>
<feature type="transmembrane region" description="Helical" evidence="2">
    <location>
        <begin position="84"/>
        <end position="105"/>
    </location>
</feature>
<evidence type="ECO:0000256" key="1">
    <source>
        <dbReference type="SAM" id="MobiDB-lite"/>
    </source>
</evidence>
<protein>
    <submittedName>
        <fullName evidence="3">Uncharacterized protein</fullName>
    </submittedName>
</protein>
<gene>
    <name evidence="3" type="ORF">DdX_18241</name>
</gene>
<feature type="region of interest" description="Disordered" evidence="1">
    <location>
        <begin position="1"/>
        <end position="25"/>
    </location>
</feature>
<sequence>MREAPRMHANRGKKQENPPTRGAAPLIPTGEPLYDPYTLYLMGIFMATYFYTPAIPVFFLTLDRCIALKFPIHYTKSDFMKRKLPALVITCTFIFTVAILISLLAELPLDIDKVAYCEFFECVTVKYNGIYGKYMKLSVVILNILCTAYFFYALWTFRVFSGERNIFTVKNRVVIVAAASELILNVCPTVFTTVYTNIEQESPSRILGNYTIPLLTLDAVICSVFYVKIYLRKNYQINNAGNRRAGGNVFQINNSISPKGNLDSSSQSNSNRRK</sequence>
<evidence type="ECO:0000313" key="4">
    <source>
        <dbReference type="Proteomes" id="UP001201812"/>
    </source>
</evidence>
<organism evidence="3 4">
    <name type="scientific">Ditylenchus destructor</name>
    <dbReference type="NCBI Taxonomy" id="166010"/>
    <lineage>
        <taxon>Eukaryota</taxon>
        <taxon>Metazoa</taxon>
        <taxon>Ecdysozoa</taxon>
        <taxon>Nematoda</taxon>
        <taxon>Chromadorea</taxon>
        <taxon>Rhabditida</taxon>
        <taxon>Tylenchina</taxon>
        <taxon>Tylenchomorpha</taxon>
        <taxon>Sphaerularioidea</taxon>
        <taxon>Anguinidae</taxon>
        <taxon>Anguininae</taxon>
        <taxon>Ditylenchus</taxon>
    </lineage>
</organism>
<keyword evidence="2" id="KW-1133">Transmembrane helix</keyword>
<keyword evidence="2" id="KW-0472">Membrane</keyword>
<accession>A0AAD4QSY8</accession>
<dbReference type="SUPFAM" id="SSF81321">
    <property type="entry name" value="Family A G protein-coupled receptor-like"/>
    <property type="match status" value="1"/>
</dbReference>
<feature type="transmembrane region" description="Helical" evidence="2">
    <location>
        <begin position="173"/>
        <end position="195"/>
    </location>
</feature>
<dbReference type="EMBL" id="JAKKPZ010000246">
    <property type="protein sequence ID" value="KAI1697876.1"/>
    <property type="molecule type" value="Genomic_DNA"/>
</dbReference>
<evidence type="ECO:0000256" key="2">
    <source>
        <dbReference type="SAM" id="Phobius"/>
    </source>
</evidence>
<feature type="transmembrane region" description="Helical" evidence="2">
    <location>
        <begin position="39"/>
        <end position="63"/>
    </location>
</feature>
<feature type="transmembrane region" description="Helical" evidence="2">
    <location>
        <begin position="207"/>
        <end position="227"/>
    </location>
</feature>